<evidence type="ECO:0000313" key="6">
    <source>
        <dbReference type="EMBL" id="TRD11072.1"/>
    </source>
</evidence>
<evidence type="ECO:0000256" key="2">
    <source>
        <dbReference type="ARBA" id="ARBA00004613"/>
    </source>
</evidence>
<dbReference type="OrthoDB" id="7389561at2"/>
<evidence type="ECO:0000313" key="7">
    <source>
        <dbReference type="Proteomes" id="UP000316343"/>
    </source>
</evidence>
<keyword evidence="6" id="KW-0282">Flagellum</keyword>
<dbReference type="InterPro" id="IPR001029">
    <property type="entry name" value="Flagellin_N"/>
</dbReference>
<dbReference type="RefSeq" id="WP_142787336.1">
    <property type="nucleotide sequence ID" value="NZ_VHJK01000001.1"/>
</dbReference>
<dbReference type="Pfam" id="PF00669">
    <property type="entry name" value="Flagellin_N"/>
    <property type="match status" value="1"/>
</dbReference>
<gene>
    <name evidence="6" type="primary">flgL</name>
    <name evidence="6" type="ORF">FGU71_03865</name>
</gene>
<dbReference type="InterPro" id="IPR001492">
    <property type="entry name" value="Flagellin"/>
</dbReference>
<name>A0A547PA92_9SPHN</name>
<sequence>MTTLGNSTAAYFNRSLNQMAELRGSIERLQTQVATGQRIERASDDPVAAARLRALDRRDRLSEIEQDNAAKLRQDLTFAADQVGGVANVIARARELALAAANDTLPETARAAIAEELEQLNEELFDRANGVTLTGEPLFAGTAAAPAFTRDAAGNVTYAGNGQIGSVTVAPGTDIENGVAGRDVFEFLVGGSPTSVFAVVTGLAEALRGGVADPTAAAQASLEGFDAALESATRNQAVLGTRIAWIEVIQQNQADRNIASAEQRSEVGDTDLSSAIAQLQQTLTALEASQASFARVSSLSLFNAL</sequence>
<comment type="subcellular location">
    <subcellularLocation>
        <location evidence="1">Bacterial flagellum</location>
    </subcellularLocation>
    <subcellularLocation>
        <location evidence="2">Secreted</location>
    </subcellularLocation>
</comment>
<dbReference type="InterPro" id="IPR013384">
    <property type="entry name" value="Flagell_FlgL"/>
</dbReference>
<dbReference type="Gene3D" id="1.20.1330.10">
    <property type="entry name" value="f41 fragment of flagellin, N-terminal domain"/>
    <property type="match status" value="1"/>
</dbReference>
<keyword evidence="4" id="KW-0975">Bacterial flagellum</keyword>
<dbReference type="PANTHER" id="PTHR42792">
    <property type="entry name" value="FLAGELLIN"/>
    <property type="match status" value="1"/>
</dbReference>
<comment type="caution">
    <text evidence="6">The sequence shown here is derived from an EMBL/GenBank/DDBJ whole genome shotgun (WGS) entry which is preliminary data.</text>
</comment>
<keyword evidence="7" id="KW-1185">Reference proteome</keyword>
<dbReference type="GO" id="GO:0009424">
    <property type="term" value="C:bacterial-type flagellum hook"/>
    <property type="evidence" value="ECO:0007669"/>
    <property type="project" value="InterPro"/>
</dbReference>
<dbReference type="GO" id="GO:0071973">
    <property type="term" value="P:bacterial-type flagellum-dependent cell motility"/>
    <property type="evidence" value="ECO:0007669"/>
    <property type="project" value="InterPro"/>
</dbReference>
<dbReference type="GO" id="GO:0005576">
    <property type="term" value="C:extracellular region"/>
    <property type="evidence" value="ECO:0007669"/>
    <property type="project" value="UniProtKB-SubCell"/>
</dbReference>
<dbReference type="NCBIfam" id="TIGR02550">
    <property type="entry name" value="flagell_flgL"/>
    <property type="match status" value="1"/>
</dbReference>
<evidence type="ECO:0000259" key="5">
    <source>
        <dbReference type="Pfam" id="PF00669"/>
    </source>
</evidence>
<proteinExistence type="inferred from homology"/>
<organism evidence="6 7">
    <name type="scientific">Erythrobacter insulae</name>
    <dbReference type="NCBI Taxonomy" id="2584124"/>
    <lineage>
        <taxon>Bacteria</taxon>
        <taxon>Pseudomonadati</taxon>
        <taxon>Pseudomonadota</taxon>
        <taxon>Alphaproteobacteria</taxon>
        <taxon>Sphingomonadales</taxon>
        <taxon>Erythrobacteraceae</taxon>
        <taxon>Erythrobacter/Porphyrobacter group</taxon>
        <taxon>Erythrobacter</taxon>
    </lineage>
</organism>
<protein>
    <submittedName>
        <fullName evidence="6">Flagellar hook-associated protein 3</fullName>
    </submittedName>
</protein>
<keyword evidence="6" id="KW-0969">Cilium</keyword>
<dbReference type="PANTHER" id="PTHR42792:SF1">
    <property type="entry name" value="FLAGELLAR HOOK-ASSOCIATED PROTEIN 3"/>
    <property type="match status" value="1"/>
</dbReference>
<evidence type="ECO:0000256" key="4">
    <source>
        <dbReference type="ARBA" id="ARBA00023143"/>
    </source>
</evidence>
<dbReference type="AlphaFoldDB" id="A0A547PA92"/>
<reference evidence="6 7" key="1">
    <citation type="submission" date="2019-06" db="EMBL/GenBank/DDBJ databases">
        <title>Erythrobacter insulae sp. nov., isolated from a tidal flat.</title>
        <authorList>
            <person name="Yoon J.-H."/>
        </authorList>
    </citation>
    <scope>NUCLEOTIDE SEQUENCE [LARGE SCALE GENOMIC DNA]</scope>
    <source>
        <strain evidence="6 7">JBTF-M21</strain>
    </source>
</reference>
<dbReference type="Proteomes" id="UP000316343">
    <property type="component" value="Unassembled WGS sequence"/>
</dbReference>
<keyword evidence="6" id="KW-0966">Cell projection</keyword>
<feature type="domain" description="Flagellin N-terminal" evidence="5">
    <location>
        <begin position="18"/>
        <end position="143"/>
    </location>
</feature>
<evidence type="ECO:0000256" key="3">
    <source>
        <dbReference type="ARBA" id="ARBA00005709"/>
    </source>
</evidence>
<dbReference type="GO" id="GO:0005198">
    <property type="term" value="F:structural molecule activity"/>
    <property type="evidence" value="ECO:0007669"/>
    <property type="project" value="InterPro"/>
</dbReference>
<dbReference type="SUPFAM" id="SSF64518">
    <property type="entry name" value="Phase 1 flagellin"/>
    <property type="match status" value="1"/>
</dbReference>
<evidence type="ECO:0000256" key="1">
    <source>
        <dbReference type="ARBA" id="ARBA00004365"/>
    </source>
</evidence>
<comment type="similarity">
    <text evidence="3">Belongs to the bacterial flagellin family.</text>
</comment>
<accession>A0A547PA92</accession>
<dbReference type="EMBL" id="VHJK01000001">
    <property type="protein sequence ID" value="TRD11072.1"/>
    <property type="molecule type" value="Genomic_DNA"/>
</dbReference>